<sequence>MDIRQVAYFVEVAKQKSFTKAAAALHISQPSLSKTIKKLEDELGTPLFYRARKGLELTDTGKVFLSNAQNLLDAFDNLTAQLDDVGELKKGEIKIGIPPIIGAAFFSTVISKYIELYPSIRISLNEVGSNKIQEEVSDGELDVGLICNLPIQKENYETMQLLKDPLMLIVHKDNPLSKKEAIRFSDLENEPLILYRRDFSLHDRIMEACKSHGFYPNVVCESSQKEFMIEMVEAKLGGALLPSRICQQIDNKNIKAIPFDEPVVFLELAMIWKKGKYLSHAVRKLIALAETQWILHE</sequence>
<dbReference type="Pfam" id="PF03466">
    <property type="entry name" value="LysR_substrate"/>
    <property type="match status" value="1"/>
</dbReference>
<dbReference type="GO" id="GO:0003677">
    <property type="term" value="F:DNA binding"/>
    <property type="evidence" value="ECO:0007669"/>
    <property type="project" value="UniProtKB-KW"/>
</dbReference>
<reference evidence="6" key="1">
    <citation type="journal article" date="2014" name="Int. J. Syst. Evol. Microbiol.">
        <title>Complete genome sequence of Corynebacterium casei LMG S-19264T (=DSM 44701T), isolated from a smear-ripened cheese.</title>
        <authorList>
            <consortium name="US DOE Joint Genome Institute (JGI-PGF)"/>
            <person name="Walter F."/>
            <person name="Albersmeier A."/>
            <person name="Kalinowski J."/>
            <person name="Ruckert C."/>
        </authorList>
    </citation>
    <scope>NUCLEOTIDE SEQUENCE</scope>
    <source>
        <strain evidence="6">CGMCC 1.12360</strain>
    </source>
</reference>
<evidence type="ECO:0000256" key="1">
    <source>
        <dbReference type="ARBA" id="ARBA00009437"/>
    </source>
</evidence>
<evidence type="ECO:0000256" key="4">
    <source>
        <dbReference type="ARBA" id="ARBA00023163"/>
    </source>
</evidence>
<evidence type="ECO:0000313" key="7">
    <source>
        <dbReference type="Proteomes" id="UP000602050"/>
    </source>
</evidence>
<proteinExistence type="inferred from homology"/>
<dbReference type="InterPro" id="IPR050950">
    <property type="entry name" value="HTH-type_LysR_regulators"/>
</dbReference>
<keyword evidence="2" id="KW-0805">Transcription regulation</keyword>
<dbReference type="Proteomes" id="UP000602050">
    <property type="component" value="Unassembled WGS sequence"/>
</dbReference>
<protein>
    <submittedName>
        <fullName evidence="6">LysR family transcriptional regulator</fullName>
    </submittedName>
</protein>
<dbReference type="FunFam" id="1.10.10.10:FF:000001">
    <property type="entry name" value="LysR family transcriptional regulator"/>
    <property type="match status" value="1"/>
</dbReference>
<dbReference type="Gene3D" id="1.10.10.10">
    <property type="entry name" value="Winged helix-like DNA-binding domain superfamily/Winged helix DNA-binding domain"/>
    <property type="match status" value="1"/>
</dbReference>
<dbReference type="PANTHER" id="PTHR30419">
    <property type="entry name" value="HTH-TYPE TRANSCRIPTIONAL REGULATOR YBHD"/>
    <property type="match status" value="1"/>
</dbReference>
<gene>
    <name evidence="6" type="ORF">GCM10010978_22570</name>
</gene>
<accession>A0A8J2TQE5</accession>
<dbReference type="GO" id="GO:0005829">
    <property type="term" value="C:cytosol"/>
    <property type="evidence" value="ECO:0007669"/>
    <property type="project" value="TreeGrafter"/>
</dbReference>
<dbReference type="InterPro" id="IPR036388">
    <property type="entry name" value="WH-like_DNA-bd_sf"/>
</dbReference>
<dbReference type="GO" id="GO:0003700">
    <property type="term" value="F:DNA-binding transcription factor activity"/>
    <property type="evidence" value="ECO:0007669"/>
    <property type="project" value="InterPro"/>
</dbReference>
<dbReference type="CDD" id="cd08438">
    <property type="entry name" value="PBP2_CidR"/>
    <property type="match status" value="1"/>
</dbReference>
<keyword evidence="7" id="KW-1185">Reference proteome</keyword>
<evidence type="ECO:0000256" key="3">
    <source>
        <dbReference type="ARBA" id="ARBA00023125"/>
    </source>
</evidence>
<organism evidence="6 7">
    <name type="scientific">Compostibacillus humi</name>
    <dbReference type="NCBI Taxonomy" id="1245525"/>
    <lineage>
        <taxon>Bacteria</taxon>
        <taxon>Bacillati</taxon>
        <taxon>Bacillota</taxon>
        <taxon>Bacilli</taxon>
        <taxon>Bacillales</taxon>
        <taxon>Bacillaceae</taxon>
        <taxon>Compostibacillus</taxon>
    </lineage>
</organism>
<feature type="domain" description="HTH lysR-type" evidence="5">
    <location>
        <begin position="1"/>
        <end position="58"/>
    </location>
</feature>
<comment type="similarity">
    <text evidence="1">Belongs to the LysR transcriptional regulatory family.</text>
</comment>
<dbReference type="EMBL" id="BMEV01000043">
    <property type="protein sequence ID" value="GFZ81012.1"/>
    <property type="molecule type" value="Genomic_DNA"/>
</dbReference>
<dbReference type="InterPro" id="IPR036390">
    <property type="entry name" value="WH_DNA-bd_sf"/>
</dbReference>
<dbReference type="SUPFAM" id="SSF46785">
    <property type="entry name" value="Winged helix' DNA-binding domain"/>
    <property type="match status" value="1"/>
</dbReference>
<reference evidence="6" key="2">
    <citation type="submission" date="2020-09" db="EMBL/GenBank/DDBJ databases">
        <authorList>
            <person name="Sun Q."/>
            <person name="Zhou Y."/>
        </authorList>
    </citation>
    <scope>NUCLEOTIDE SEQUENCE</scope>
    <source>
        <strain evidence="6">CGMCC 1.12360</strain>
    </source>
</reference>
<dbReference type="InterPro" id="IPR000847">
    <property type="entry name" value="LysR_HTH_N"/>
</dbReference>
<dbReference type="Gene3D" id="3.40.190.290">
    <property type="match status" value="1"/>
</dbReference>
<keyword evidence="3" id="KW-0238">DNA-binding</keyword>
<dbReference type="InterPro" id="IPR005119">
    <property type="entry name" value="LysR_subst-bd"/>
</dbReference>
<name>A0A8J2TQE5_9BACI</name>
<dbReference type="PRINTS" id="PR00039">
    <property type="entry name" value="HTHLYSR"/>
</dbReference>
<evidence type="ECO:0000259" key="5">
    <source>
        <dbReference type="PROSITE" id="PS50931"/>
    </source>
</evidence>
<dbReference type="AlphaFoldDB" id="A0A8J2TQE5"/>
<evidence type="ECO:0000256" key="2">
    <source>
        <dbReference type="ARBA" id="ARBA00023015"/>
    </source>
</evidence>
<dbReference type="SUPFAM" id="SSF53850">
    <property type="entry name" value="Periplasmic binding protein-like II"/>
    <property type="match status" value="1"/>
</dbReference>
<comment type="caution">
    <text evidence="6">The sequence shown here is derived from an EMBL/GenBank/DDBJ whole genome shotgun (WGS) entry which is preliminary data.</text>
</comment>
<evidence type="ECO:0000313" key="6">
    <source>
        <dbReference type="EMBL" id="GFZ81012.1"/>
    </source>
</evidence>
<dbReference type="PROSITE" id="PS50931">
    <property type="entry name" value="HTH_LYSR"/>
    <property type="match status" value="1"/>
</dbReference>
<dbReference type="PANTHER" id="PTHR30419:SF8">
    <property type="entry name" value="NITROGEN ASSIMILATION TRANSCRIPTIONAL ACTIVATOR-RELATED"/>
    <property type="match status" value="1"/>
</dbReference>
<dbReference type="Pfam" id="PF00126">
    <property type="entry name" value="HTH_1"/>
    <property type="match status" value="1"/>
</dbReference>
<keyword evidence="4" id="KW-0804">Transcription</keyword>
<dbReference type="RefSeq" id="WP_188392507.1">
    <property type="nucleotide sequence ID" value="NZ_BMEV01000043.1"/>
</dbReference>